<dbReference type="InterPro" id="IPR049208">
    <property type="entry name" value="DUF6819"/>
</dbReference>
<dbReference type="Gene3D" id="2.160.10.10">
    <property type="entry name" value="Hexapeptide repeat proteins"/>
    <property type="match status" value="1"/>
</dbReference>
<feature type="domain" description="DUF4954" evidence="1">
    <location>
        <begin position="44"/>
        <end position="487"/>
    </location>
</feature>
<accession>A0A1T4L0R5</accession>
<dbReference type="RefSeq" id="WP_078830190.1">
    <property type="nucleotide sequence ID" value="NZ_FUWH01000002.1"/>
</dbReference>
<dbReference type="OrthoDB" id="908418at2"/>
<dbReference type="AlphaFoldDB" id="A0A1T4L0R5"/>
<name>A0A1T4L0R5_9BACT</name>
<sequence>MAQNLISKTPLAALGYNFIGAQYIPKGKDEYYLRNTQNSNGIVYRQLGAFEIEMLVRNGNISDNWNNILVSDAFNPELVRNCKFYGLVRIGKLEPYCLGFSDLKAAVGLYNSTIISCDFGDNVVIDNVNYLSHYIIGSEVIITNVNELVATNHAKFGNGIIKKDETEDVRIWLEICNENTGRKVLPFNGMLAGDAFLWSRYKDDTVLQEKFKQFTEAKFDNKRGYYGKIGNRTVIKNCNIIKDAWIGSDAYFKGANKLKNLTVNSGPEGKTQIGEGCEIVNGIIGYGCRLFYGVKAVRFIMASHSQLKYGARLINSYLGHNATISCCEVLNSLIFPAHEQHHNNSFLCAALVMGQSNIAAGATIGSNHNSRGADGEIIMGRGFWPGLCVSLKHNSRFAGFTILTKGDYPAELDIPIPFSLVSNDVSRDQLVIMPGYWFMYNMYALARNAWKYADRDKRTERTQFLEYDYLAPDTINELLSALTLLEEATGKAYERTLDSRQKYTREETIATGKQLLASGNKIVDSLEISLTNVENSKRKVILIKVSAAYTLFRDLVIYYGITQVLQFCRSNEVKNFASLKEQLPAFKKRNNWLNIGGQMIPAEDIDILKERIRNGKTKSWDDVHDFYRKQADKYPDQKLKHALAALQEISGIDVRKTDVHRFNALLDAALSTKEWMTKAIHDSRAKDYSNPYRRMVYESFAEMIAVIGKPEDNSFIREQLKALAHFKKEIAALKKNMK</sequence>
<dbReference type="EMBL" id="FUWH01000002">
    <property type="protein sequence ID" value="SJZ48127.1"/>
    <property type="molecule type" value="Genomic_DNA"/>
</dbReference>
<dbReference type="STRING" id="413434.SAMN04488132_102228"/>
<organism evidence="3 4">
    <name type="scientific">Sediminibacterium ginsengisoli</name>
    <dbReference type="NCBI Taxonomy" id="413434"/>
    <lineage>
        <taxon>Bacteria</taxon>
        <taxon>Pseudomonadati</taxon>
        <taxon>Bacteroidota</taxon>
        <taxon>Chitinophagia</taxon>
        <taxon>Chitinophagales</taxon>
        <taxon>Chitinophagaceae</taxon>
        <taxon>Sediminibacterium</taxon>
    </lineage>
</organism>
<evidence type="ECO:0000259" key="2">
    <source>
        <dbReference type="Pfam" id="PF20683"/>
    </source>
</evidence>
<dbReference type="InterPro" id="IPR032533">
    <property type="entry name" value="DUF4954"/>
</dbReference>
<feature type="domain" description="DUF6819" evidence="2">
    <location>
        <begin position="587"/>
        <end position="689"/>
    </location>
</feature>
<dbReference type="Proteomes" id="UP000190888">
    <property type="component" value="Unassembled WGS sequence"/>
</dbReference>
<dbReference type="Pfam" id="PF20683">
    <property type="entry name" value="DUF6819"/>
    <property type="match status" value="1"/>
</dbReference>
<evidence type="ECO:0000313" key="4">
    <source>
        <dbReference type="Proteomes" id="UP000190888"/>
    </source>
</evidence>
<evidence type="ECO:0000313" key="3">
    <source>
        <dbReference type="EMBL" id="SJZ48127.1"/>
    </source>
</evidence>
<proteinExistence type="predicted"/>
<protein>
    <recommendedName>
        <fullName evidence="5">DUF4954 domain-containing protein</fullName>
    </recommendedName>
</protein>
<dbReference type="Pfam" id="PF16314">
    <property type="entry name" value="DUF4954"/>
    <property type="match status" value="1"/>
</dbReference>
<gene>
    <name evidence="3" type="ORF">SAMN04488132_102228</name>
</gene>
<evidence type="ECO:0000259" key="1">
    <source>
        <dbReference type="Pfam" id="PF16314"/>
    </source>
</evidence>
<evidence type="ECO:0008006" key="5">
    <source>
        <dbReference type="Google" id="ProtNLM"/>
    </source>
</evidence>
<keyword evidence="4" id="KW-1185">Reference proteome</keyword>
<reference evidence="3 4" key="1">
    <citation type="submission" date="2017-02" db="EMBL/GenBank/DDBJ databases">
        <authorList>
            <person name="Peterson S.W."/>
        </authorList>
    </citation>
    <scope>NUCLEOTIDE SEQUENCE [LARGE SCALE GENOMIC DNA]</scope>
    <source>
        <strain evidence="3 4">DSM 22335</strain>
    </source>
</reference>